<dbReference type="Proteomes" id="UP000621455">
    <property type="component" value="Unassembled WGS sequence"/>
</dbReference>
<feature type="region of interest" description="Disordered" evidence="1">
    <location>
        <begin position="1"/>
        <end position="26"/>
    </location>
</feature>
<reference evidence="3 4" key="1">
    <citation type="submission" date="2019-10" db="EMBL/GenBank/DDBJ databases">
        <title>Taxonomy of Antarctic Massilia spp.: description of Massilia rubra sp. nov., Massilia aquatica sp. nov., Massilia mucilaginosa sp. nov., Massilia frigida sp. nov. isolated from streams, lakes and regoliths.</title>
        <authorList>
            <person name="Holochova P."/>
            <person name="Sedlacek I."/>
            <person name="Kralova S."/>
            <person name="Maslanova I."/>
            <person name="Busse H.-J."/>
            <person name="Stankova E."/>
            <person name="Vrbovska V."/>
            <person name="Kovarovic V."/>
            <person name="Bartak M."/>
            <person name="Svec P."/>
            <person name="Pantucek R."/>
        </authorList>
    </citation>
    <scope>NUCLEOTIDE SEQUENCE [LARGE SCALE GENOMIC DNA]</scope>
    <source>
        <strain evidence="3 4">CCM 8695</strain>
    </source>
</reference>
<gene>
    <name evidence="3" type="ORF">F2P44_33400</name>
</gene>
<dbReference type="Pfam" id="PF03050">
    <property type="entry name" value="DDE_Tnp_IS66"/>
    <property type="match status" value="1"/>
</dbReference>
<evidence type="ECO:0000259" key="2">
    <source>
        <dbReference type="Pfam" id="PF03050"/>
    </source>
</evidence>
<sequence length="82" mass="9280">MGRREWTENIGEFVRAPSQADRKQQFPNSRLRCHRKGEHPQAHLANFNGVLQPDAYAGFNAVYDSGRVVEVACWAQGTPQIL</sequence>
<organism evidence="3 4">
    <name type="scientific">Massilia frigida</name>
    <dbReference type="NCBI Taxonomy" id="2609281"/>
    <lineage>
        <taxon>Bacteria</taxon>
        <taxon>Pseudomonadati</taxon>
        <taxon>Pseudomonadota</taxon>
        <taxon>Betaproteobacteria</taxon>
        <taxon>Burkholderiales</taxon>
        <taxon>Oxalobacteraceae</taxon>
        <taxon>Telluria group</taxon>
        <taxon>Massilia</taxon>
    </lineage>
</organism>
<name>A0ABX0NKG2_9BURK</name>
<dbReference type="InterPro" id="IPR004291">
    <property type="entry name" value="Transposase_IS66_central"/>
</dbReference>
<dbReference type="EMBL" id="WHJG01000092">
    <property type="protein sequence ID" value="NHZ84116.1"/>
    <property type="molecule type" value="Genomic_DNA"/>
</dbReference>
<proteinExistence type="predicted"/>
<feature type="domain" description="Transposase IS66 central" evidence="2">
    <location>
        <begin position="33"/>
        <end position="75"/>
    </location>
</feature>
<evidence type="ECO:0000256" key="1">
    <source>
        <dbReference type="SAM" id="MobiDB-lite"/>
    </source>
</evidence>
<accession>A0ABX0NKG2</accession>
<comment type="caution">
    <text evidence="3">The sequence shown here is derived from an EMBL/GenBank/DDBJ whole genome shotgun (WGS) entry which is preliminary data.</text>
</comment>
<protein>
    <submittedName>
        <fullName evidence="3">Transposase</fullName>
    </submittedName>
</protein>
<evidence type="ECO:0000313" key="4">
    <source>
        <dbReference type="Proteomes" id="UP000621455"/>
    </source>
</evidence>
<evidence type="ECO:0000313" key="3">
    <source>
        <dbReference type="EMBL" id="NHZ84116.1"/>
    </source>
</evidence>
<keyword evidence="4" id="KW-1185">Reference proteome</keyword>